<reference evidence="3 4" key="1">
    <citation type="submission" date="2016-06" db="EMBL/GenBank/DDBJ databases">
        <title>Comparative genomics of the ectomycorrhizal sister species Rhizopogon vinicolor and Rhizopogon vesiculosus (Basidiomycota: Boletales) reveals a divergence of the mating type B locus.</title>
        <authorList>
            <consortium name="DOE Joint Genome Institute"/>
            <person name="Mujic A.B."/>
            <person name="Kuo A."/>
            <person name="Tritt A."/>
            <person name="Lipzen A."/>
            <person name="Chen C."/>
            <person name="Johnson J."/>
            <person name="Sharma A."/>
            <person name="Barry K."/>
            <person name="Grigoriev I.V."/>
            <person name="Spatafora J.W."/>
        </authorList>
    </citation>
    <scope>NUCLEOTIDE SEQUENCE [LARGE SCALE GENOMIC DNA]</scope>
    <source>
        <strain evidence="3 4">AM-OR11-026</strain>
    </source>
</reference>
<protein>
    <submittedName>
        <fullName evidence="3">Uncharacterized protein</fullName>
    </submittedName>
</protein>
<dbReference type="AlphaFoldDB" id="A0A1B7NBN1"/>
<dbReference type="GO" id="GO:0005829">
    <property type="term" value="C:cytosol"/>
    <property type="evidence" value="ECO:0007669"/>
    <property type="project" value="TreeGrafter"/>
</dbReference>
<feature type="compositionally biased region" description="Polar residues" evidence="2">
    <location>
        <begin position="440"/>
        <end position="450"/>
    </location>
</feature>
<name>A0A1B7NBN1_9AGAM</name>
<evidence type="ECO:0000256" key="2">
    <source>
        <dbReference type="SAM" id="MobiDB-lite"/>
    </source>
</evidence>
<dbReference type="OrthoDB" id="428577at2759"/>
<dbReference type="STRING" id="1314800.A0A1B7NBN1"/>
<feature type="compositionally biased region" description="Low complexity" evidence="2">
    <location>
        <begin position="365"/>
        <end position="387"/>
    </location>
</feature>
<feature type="region of interest" description="Disordered" evidence="2">
    <location>
        <begin position="1"/>
        <end position="26"/>
    </location>
</feature>
<feature type="compositionally biased region" description="Low complexity" evidence="2">
    <location>
        <begin position="307"/>
        <end position="322"/>
    </location>
</feature>
<dbReference type="InterPro" id="IPR026768">
    <property type="entry name" value="YPEH2ZP"/>
</dbReference>
<evidence type="ECO:0000313" key="3">
    <source>
        <dbReference type="EMBL" id="OAX42290.1"/>
    </source>
</evidence>
<organism evidence="3 4">
    <name type="scientific">Rhizopogon vinicolor AM-OR11-026</name>
    <dbReference type="NCBI Taxonomy" id="1314800"/>
    <lineage>
        <taxon>Eukaryota</taxon>
        <taxon>Fungi</taxon>
        <taxon>Dikarya</taxon>
        <taxon>Basidiomycota</taxon>
        <taxon>Agaricomycotina</taxon>
        <taxon>Agaricomycetes</taxon>
        <taxon>Agaricomycetidae</taxon>
        <taxon>Boletales</taxon>
        <taxon>Suillineae</taxon>
        <taxon>Rhizopogonaceae</taxon>
        <taxon>Rhizopogon</taxon>
    </lineage>
</organism>
<dbReference type="EMBL" id="KV448160">
    <property type="protein sequence ID" value="OAX42290.1"/>
    <property type="molecule type" value="Genomic_DNA"/>
</dbReference>
<evidence type="ECO:0000256" key="1">
    <source>
        <dbReference type="ARBA" id="ARBA00006888"/>
    </source>
</evidence>
<dbReference type="PANTHER" id="PTHR31841">
    <property type="entry name" value="PROTEIN FAM72A-RELATED"/>
    <property type="match status" value="1"/>
</dbReference>
<feature type="region of interest" description="Disordered" evidence="2">
    <location>
        <begin position="426"/>
        <end position="450"/>
    </location>
</feature>
<dbReference type="PANTHER" id="PTHR31841:SF1">
    <property type="entry name" value="PROTEIN FAM72A-RELATED"/>
    <property type="match status" value="1"/>
</dbReference>
<feature type="region of interest" description="Disordered" evidence="2">
    <location>
        <begin position="280"/>
        <end position="409"/>
    </location>
</feature>
<sequence>MPALADTSPSVNPGQGSSHATNRDPLNYYMRPPAPRGQRPLNDVFSNHALYDSSSSSLLIPQYSQPAYFERVYPLANHQSSTQAQNTHPPGPPPTVFSYFSVPSQGSAGSWQTHVSMIQHNSYPPQSLPPPQPVHKVWILDCKSCGTFLTNRGMKAVLLLRPNVSLFSTDALPVNCSAYTANPEALRPPPCRPSTIASPPRTCECLTQTLCCHTCGTAVGYMIVIPCSRCTSSITATNRATNGHRFVFHSTEIIASERYHIPDEPGVIPVEFTAPPATPPPLTSAYLSQSSVDGPAGYRRMPHSFTSQTSPSSALDSSSSESIPTLLSEYGDLDSAPHPSSPDSYFFARSASPRRSPRPLPRSPSPRTSTSQPARSSSQPIQSSSQPGTRESTPESRGVPVEFRDPPMRKLKSGDVLYWHHLAKNGEIPGVQEDPRARMQKQNGPKFSDR</sequence>
<comment type="similarity">
    <text evidence="1">Belongs to the FAM72 family.</text>
</comment>
<dbReference type="Proteomes" id="UP000092154">
    <property type="component" value="Unassembled WGS sequence"/>
</dbReference>
<gene>
    <name evidence="3" type="ORF">K503DRAFT_847906</name>
</gene>
<keyword evidence="4" id="KW-1185">Reference proteome</keyword>
<proteinExistence type="inferred from homology"/>
<dbReference type="Pfam" id="PF14976">
    <property type="entry name" value="YPEH2ZP"/>
    <property type="match status" value="1"/>
</dbReference>
<accession>A0A1B7NBN1</accession>
<evidence type="ECO:0000313" key="4">
    <source>
        <dbReference type="Proteomes" id="UP000092154"/>
    </source>
</evidence>
<feature type="compositionally biased region" description="Polar residues" evidence="2">
    <location>
        <begin position="7"/>
        <end position="20"/>
    </location>
</feature>
<dbReference type="InParanoid" id="A0A1B7NBN1"/>